<evidence type="ECO:0000313" key="2">
    <source>
        <dbReference type="Proteomes" id="UP001652661"/>
    </source>
</evidence>
<feature type="region of interest" description="Disordered" evidence="1">
    <location>
        <begin position="252"/>
        <end position="272"/>
    </location>
</feature>
<dbReference type="OMA" id="RMMPRST"/>
<dbReference type="GeneID" id="108082577"/>
<protein>
    <submittedName>
        <fullName evidence="3 4">Uncharacterized protein LOC108082577 isoform X1</fullName>
    </submittedName>
</protein>
<sequence length="569" mass="62794">MEHFFSLPVPRMSIGMIQPVEYSPLNPNALEFVPSHRQNNTEIHSINNIETKTEATSTTTLSRPEIVGDAVNHVENGYSVQRQIFECLSQLGDEQMPLEEVGVTLLPGGRGLSMRFTTKQKPGQLFQPPDPNDPIYHKGHSLQLDVSDPKKLDNRPESVLVAQFLFRVNDLLREKYEDGGDASICPKCTLCSNRSYTELEIEHQIEGIKAFENFTFTESTRYQDLVSHKAFQELCRKLGLIVSRDQIHINRASSGQSPTASPPPPSAQTSVATVSIDDDETVTEMETDVEAYAGDDEQQFNGHDLTPKGSTYPETSTKYVRGKLYRYDNSEGSQFVNQLTEMGSQCSEPTTGDPDNSQPSTPVNPMMASSMPTQFPRVYKTAKARCSVRGAGASLQSGSQNRRATPYNRPPVQNPQATLTTIQRCRLTAGGGQCQATAAAGEGCPKARKLHAETCLPAPTRKQNYQRATAPKSELGCQQAGAMKANSVAGRLPRQGRQPSTQPKPTSNHLCSKATAQGPTSKQQHATAQRMIPRSTTTSLMRQSEVKRRMSLMRGESDSDMLFNEYLFK</sequence>
<dbReference type="OrthoDB" id="7868417at2759"/>
<dbReference type="RefSeq" id="XP_017033536.1">
    <property type="nucleotide sequence ID" value="XM_017178047.1"/>
</dbReference>
<name>A0A6P4JDD6_DROKI</name>
<accession>A0A6P4JDD6</accession>
<dbReference type="AlphaFoldDB" id="A0A6P4JDD6"/>
<feature type="compositionally biased region" description="Polar residues" evidence="1">
    <location>
        <begin position="394"/>
        <end position="403"/>
    </location>
</feature>
<evidence type="ECO:0000313" key="4">
    <source>
        <dbReference type="RefSeq" id="XP_017033536.1"/>
    </source>
</evidence>
<proteinExistence type="predicted"/>
<keyword evidence="2" id="KW-1185">Reference proteome</keyword>
<feature type="region of interest" description="Disordered" evidence="1">
    <location>
        <begin position="390"/>
        <end position="415"/>
    </location>
</feature>
<dbReference type="RefSeq" id="XP_017033527.1">
    <property type="nucleotide sequence ID" value="XM_017178038.1"/>
</dbReference>
<organism evidence="2 4">
    <name type="scientific">Drosophila kikkawai</name>
    <name type="common">Fruit fly</name>
    <dbReference type="NCBI Taxonomy" id="30033"/>
    <lineage>
        <taxon>Eukaryota</taxon>
        <taxon>Metazoa</taxon>
        <taxon>Ecdysozoa</taxon>
        <taxon>Arthropoda</taxon>
        <taxon>Hexapoda</taxon>
        <taxon>Insecta</taxon>
        <taxon>Pterygota</taxon>
        <taxon>Neoptera</taxon>
        <taxon>Endopterygota</taxon>
        <taxon>Diptera</taxon>
        <taxon>Brachycera</taxon>
        <taxon>Muscomorpha</taxon>
        <taxon>Ephydroidea</taxon>
        <taxon>Drosophilidae</taxon>
        <taxon>Drosophila</taxon>
        <taxon>Sophophora</taxon>
    </lineage>
</organism>
<feature type="compositionally biased region" description="Polar residues" evidence="1">
    <location>
        <begin position="497"/>
        <end position="527"/>
    </location>
</feature>
<reference evidence="3 4" key="1">
    <citation type="submission" date="2025-04" db="UniProtKB">
        <authorList>
            <consortium name="RefSeq"/>
        </authorList>
    </citation>
    <scope>IDENTIFICATION</scope>
    <source>
        <strain evidence="2">14028-0561.14</strain>
    </source>
</reference>
<feature type="region of interest" description="Disordered" evidence="1">
    <location>
        <begin position="474"/>
        <end position="545"/>
    </location>
</feature>
<evidence type="ECO:0000256" key="1">
    <source>
        <dbReference type="SAM" id="MobiDB-lite"/>
    </source>
</evidence>
<evidence type="ECO:0000313" key="3">
    <source>
        <dbReference type="RefSeq" id="XP_017033527.1"/>
    </source>
</evidence>
<gene>
    <name evidence="3 4" type="primary">LOC108082577</name>
</gene>
<reference evidence="2" key="2">
    <citation type="submission" date="2025-05" db="UniProtKB">
        <authorList>
            <consortium name="RefSeq"/>
        </authorList>
    </citation>
    <scope>NUCLEOTIDE SEQUENCE [LARGE SCALE GENOMIC DNA]</scope>
    <source>
        <strain evidence="2">14028-0561.14</strain>
    </source>
</reference>
<feature type="region of interest" description="Disordered" evidence="1">
    <location>
        <begin position="342"/>
        <end position="363"/>
    </location>
</feature>
<dbReference type="Proteomes" id="UP001652661">
    <property type="component" value="Chromosome 2L"/>
</dbReference>